<keyword evidence="3" id="KW-0808">Transferase</keyword>
<name>A0ABY5L9G8_9SPHN</name>
<organism evidence="7 8">
    <name type="scientific">Sphingomonas qomolangmaensis</name>
    <dbReference type="NCBI Taxonomy" id="2918765"/>
    <lineage>
        <taxon>Bacteria</taxon>
        <taxon>Pseudomonadati</taxon>
        <taxon>Pseudomonadota</taxon>
        <taxon>Alphaproteobacteria</taxon>
        <taxon>Sphingomonadales</taxon>
        <taxon>Sphingomonadaceae</taxon>
        <taxon>Sphingomonas</taxon>
    </lineage>
</organism>
<dbReference type="PRINTS" id="PR00344">
    <property type="entry name" value="BCTRLSENSOR"/>
</dbReference>
<dbReference type="PROSITE" id="PS50109">
    <property type="entry name" value="HIS_KIN"/>
    <property type="match status" value="1"/>
</dbReference>
<dbReference type="EMBL" id="CP101740">
    <property type="protein sequence ID" value="UUL83593.1"/>
    <property type="molecule type" value="Genomic_DNA"/>
</dbReference>
<accession>A0ABY5L9G8</accession>
<dbReference type="InterPro" id="IPR036097">
    <property type="entry name" value="HisK_dim/P_sf"/>
</dbReference>
<feature type="domain" description="Histidine kinase" evidence="6">
    <location>
        <begin position="238"/>
        <end position="454"/>
    </location>
</feature>
<proteinExistence type="predicted"/>
<evidence type="ECO:0000313" key="8">
    <source>
        <dbReference type="Proteomes" id="UP001058533"/>
    </source>
</evidence>
<evidence type="ECO:0000259" key="6">
    <source>
        <dbReference type="PROSITE" id="PS50109"/>
    </source>
</evidence>
<dbReference type="InterPro" id="IPR004358">
    <property type="entry name" value="Sig_transdc_His_kin-like_C"/>
</dbReference>
<evidence type="ECO:0000256" key="2">
    <source>
        <dbReference type="ARBA" id="ARBA00012438"/>
    </source>
</evidence>
<comment type="catalytic activity">
    <reaction evidence="1">
        <text>ATP + protein L-histidine = ADP + protein N-phospho-L-histidine.</text>
        <dbReference type="EC" id="2.7.13.3"/>
    </reaction>
</comment>
<dbReference type="Gene3D" id="1.10.287.130">
    <property type="match status" value="1"/>
</dbReference>
<dbReference type="Proteomes" id="UP001058533">
    <property type="component" value="Chromosome"/>
</dbReference>
<evidence type="ECO:0000256" key="3">
    <source>
        <dbReference type="ARBA" id="ARBA00022679"/>
    </source>
</evidence>
<dbReference type="SUPFAM" id="SSF47384">
    <property type="entry name" value="Homodimeric domain of signal transducing histidine kinase"/>
    <property type="match status" value="1"/>
</dbReference>
<sequence>MNVFDTRPALALARLDEHGRLVAADPRLAQLNAQAGGAIGAPLALPAVATVARLARRLGIALARPAIVADGDDDLDLWVRATPDDEATLLQVSGWRLREPQPPSTGAAATAAFDEADADFRWESDAAMCLTALSGDDSTFDADALLGKPITRFLVLDDESDSTVAILAAAAASTGFVDQLATIRTNGRRVRLSASARLDPAGRFAGFTGAGRLVMPIADAEPAIDEGAPAFPDTFSERLERALRMPLTRIVAHADSIGAQADGPVKPEYVEYAQDIASAARHLMGLVDDLVDLQAIERADFRVEVEPIDLADVARRAGGLLSVRAANADVRIDRPDFADTLAARGEFRRALQILVNLVGNAVRYSPPGGTVSIALEKVGSQARVTVADQGKGIANGDHHRIFEKFGRVDPNEPGGTGLGLYIARRLARAMGGELSVESAPGQGARFTLALPAGD</sequence>
<reference evidence="7" key="1">
    <citation type="submission" date="2022-07" db="EMBL/GenBank/DDBJ databases">
        <title>Sphingomonas sp. nov., a novel bacterium isolated from the north slope of the Mount Everest.</title>
        <authorList>
            <person name="Cui X."/>
            <person name="Liu Y."/>
        </authorList>
    </citation>
    <scope>NUCLEOTIDE SEQUENCE</scope>
    <source>
        <strain evidence="7">S5-59</strain>
    </source>
</reference>
<keyword evidence="8" id="KW-1185">Reference proteome</keyword>
<dbReference type="Gene3D" id="3.30.565.10">
    <property type="entry name" value="Histidine kinase-like ATPase, C-terminal domain"/>
    <property type="match status" value="1"/>
</dbReference>
<keyword evidence="4 7" id="KW-0418">Kinase</keyword>
<dbReference type="InterPro" id="IPR036890">
    <property type="entry name" value="HATPase_C_sf"/>
</dbReference>
<dbReference type="InterPro" id="IPR005467">
    <property type="entry name" value="His_kinase_dom"/>
</dbReference>
<evidence type="ECO:0000256" key="4">
    <source>
        <dbReference type="ARBA" id="ARBA00022777"/>
    </source>
</evidence>
<dbReference type="GO" id="GO:0016301">
    <property type="term" value="F:kinase activity"/>
    <property type="evidence" value="ECO:0007669"/>
    <property type="project" value="UniProtKB-KW"/>
</dbReference>
<dbReference type="PANTHER" id="PTHR43711:SF1">
    <property type="entry name" value="HISTIDINE KINASE 1"/>
    <property type="match status" value="1"/>
</dbReference>
<gene>
    <name evidence="7" type="ORF">NMP03_05060</name>
</gene>
<keyword evidence="5" id="KW-0902">Two-component regulatory system</keyword>
<dbReference type="InterPro" id="IPR003594">
    <property type="entry name" value="HATPase_dom"/>
</dbReference>
<dbReference type="PANTHER" id="PTHR43711">
    <property type="entry name" value="TWO-COMPONENT HISTIDINE KINASE"/>
    <property type="match status" value="1"/>
</dbReference>
<evidence type="ECO:0000256" key="1">
    <source>
        <dbReference type="ARBA" id="ARBA00000085"/>
    </source>
</evidence>
<evidence type="ECO:0000256" key="5">
    <source>
        <dbReference type="ARBA" id="ARBA00023012"/>
    </source>
</evidence>
<dbReference type="EC" id="2.7.13.3" evidence="2"/>
<dbReference type="InterPro" id="IPR050736">
    <property type="entry name" value="Sensor_HK_Regulatory"/>
</dbReference>
<dbReference type="Pfam" id="PF02518">
    <property type="entry name" value="HATPase_c"/>
    <property type="match status" value="1"/>
</dbReference>
<evidence type="ECO:0000313" key="7">
    <source>
        <dbReference type="EMBL" id="UUL83593.1"/>
    </source>
</evidence>
<dbReference type="RefSeq" id="WP_256507432.1">
    <property type="nucleotide sequence ID" value="NZ_CP101740.1"/>
</dbReference>
<dbReference type="SUPFAM" id="SSF55874">
    <property type="entry name" value="ATPase domain of HSP90 chaperone/DNA topoisomerase II/histidine kinase"/>
    <property type="match status" value="1"/>
</dbReference>
<protein>
    <recommendedName>
        <fullName evidence="2">histidine kinase</fullName>
        <ecNumber evidence="2">2.7.13.3</ecNumber>
    </recommendedName>
</protein>
<dbReference type="SMART" id="SM00387">
    <property type="entry name" value="HATPase_c"/>
    <property type="match status" value="1"/>
</dbReference>